<organism evidence="11 12">
    <name type="scientific">Dactylosporangium cerinum</name>
    <dbReference type="NCBI Taxonomy" id="1434730"/>
    <lineage>
        <taxon>Bacteria</taxon>
        <taxon>Bacillati</taxon>
        <taxon>Actinomycetota</taxon>
        <taxon>Actinomycetes</taxon>
        <taxon>Micromonosporales</taxon>
        <taxon>Micromonosporaceae</taxon>
        <taxon>Dactylosporangium</taxon>
    </lineage>
</organism>
<evidence type="ECO:0000256" key="5">
    <source>
        <dbReference type="ARBA" id="ARBA00022801"/>
    </source>
</evidence>
<dbReference type="InterPro" id="IPR001460">
    <property type="entry name" value="PCN-bd_Tpept"/>
</dbReference>
<keyword evidence="6" id="KW-0511">Multifunctional enzyme</keyword>
<comment type="caution">
    <text evidence="11">The sequence shown here is derived from an EMBL/GenBank/DDBJ whole genome shotgun (WGS) entry which is preliminary data.</text>
</comment>
<evidence type="ECO:0000313" key="11">
    <source>
        <dbReference type="EMBL" id="MFC5007228.1"/>
    </source>
</evidence>
<evidence type="ECO:0000256" key="4">
    <source>
        <dbReference type="ARBA" id="ARBA00022679"/>
    </source>
</evidence>
<dbReference type="RefSeq" id="WP_380127876.1">
    <property type="nucleotide sequence ID" value="NZ_JBHSIU010000118.1"/>
</dbReference>
<dbReference type="InterPro" id="IPR050396">
    <property type="entry name" value="Glycosyltr_51/Transpeptidase"/>
</dbReference>
<dbReference type="SUPFAM" id="SSF56601">
    <property type="entry name" value="beta-lactamase/transpeptidase-like"/>
    <property type="match status" value="1"/>
</dbReference>
<keyword evidence="5" id="KW-0378">Hydrolase</keyword>
<evidence type="ECO:0000256" key="6">
    <source>
        <dbReference type="ARBA" id="ARBA00023268"/>
    </source>
</evidence>
<dbReference type="InterPro" id="IPR023346">
    <property type="entry name" value="Lysozyme-like_dom_sf"/>
</dbReference>
<evidence type="ECO:0000256" key="3">
    <source>
        <dbReference type="ARBA" id="ARBA00022676"/>
    </source>
</evidence>
<dbReference type="EC" id="2.4.-.-" evidence="11"/>
<evidence type="ECO:0000256" key="7">
    <source>
        <dbReference type="ARBA" id="ARBA00034000"/>
    </source>
</evidence>
<proteinExistence type="predicted"/>
<evidence type="ECO:0000256" key="2">
    <source>
        <dbReference type="ARBA" id="ARBA00022670"/>
    </source>
</evidence>
<dbReference type="EMBL" id="JBHSIU010000118">
    <property type="protein sequence ID" value="MFC5007228.1"/>
    <property type="molecule type" value="Genomic_DNA"/>
</dbReference>
<comment type="catalytic activity">
    <reaction evidence="8">
        <text>[GlcNAc-(1-&gt;4)-Mur2Ac(oyl-L-Ala-gamma-D-Glu-L-Lys-D-Ala-D-Ala)](n)-di-trans,octa-cis-undecaprenyl diphosphate + beta-D-GlcNAc-(1-&gt;4)-Mur2Ac(oyl-L-Ala-gamma-D-Glu-L-Lys-D-Ala-D-Ala)-di-trans,octa-cis-undecaprenyl diphosphate = [GlcNAc-(1-&gt;4)-Mur2Ac(oyl-L-Ala-gamma-D-Glu-L-Lys-D-Ala-D-Ala)](n+1)-di-trans,octa-cis-undecaprenyl diphosphate + di-trans,octa-cis-undecaprenyl diphosphate + H(+)</text>
        <dbReference type="Rhea" id="RHEA:23708"/>
        <dbReference type="Rhea" id="RHEA-COMP:9602"/>
        <dbReference type="Rhea" id="RHEA-COMP:9603"/>
        <dbReference type="ChEBI" id="CHEBI:15378"/>
        <dbReference type="ChEBI" id="CHEBI:58405"/>
        <dbReference type="ChEBI" id="CHEBI:60033"/>
        <dbReference type="ChEBI" id="CHEBI:78435"/>
        <dbReference type="EC" id="2.4.99.28"/>
    </reaction>
</comment>
<dbReference type="InterPro" id="IPR001264">
    <property type="entry name" value="Glyco_trans_51"/>
</dbReference>
<dbReference type="PANTHER" id="PTHR32282:SF33">
    <property type="entry name" value="PEPTIDOGLYCAN GLYCOSYLTRANSFERASE"/>
    <property type="match status" value="1"/>
</dbReference>
<protein>
    <submittedName>
        <fullName evidence="11">Transglycosylase domain-containing protein</fullName>
        <ecNumber evidence="11">2.4.-.-</ecNumber>
    </submittedName>
</protein>
<accession>A0ABV9WFJ1</accession>
<dbReference type="SUPFAM" id="SSF53955">
    <property type="entry name" value="Lysozyme-like"/>
    <property type="match status" value="1"/>
</dbReference>
<feature type="domain" description="Penicillin-binding protein transpeptidase" evidence="9">
    <location>
        <begin position="354"/>
        <end position="663"/>
    </location>
</feature>
<dbReference type="PANTHER" id="PTHR32282">
    <property type="entry name" value="BINDING PROTEIN TRANSPEPTIDASE, PUTATIVE-RELATED"/>
    <property type="match status" value="1"/>
</dbReference>
<dbReference type="Pfam" id="PF00905">
    <property type="entry name" value="Transpeptidase"/>
    <property type="match status" value="1"/>
</dbReference>
<dbReference type="Gene3D" id="3.40.710.10">
    <property type="entry name" value="DD-peptidase/beta-lactamase superfamily"/>
    <property type="match status" value="1"/>
</dbReference>
<evidence type="ECO:0000259" key="10">
    <source>
        <dbReference type="Pfam" id="PF00912"/>
    </source>
</evidence>
<keyword evidence="4 11" id="KW-0808">Transferase</keyword>
<reference evidence="12" key="1">
    <citation type="journal article" date="2019" name="Int. J. Syst. Evol. Microbiol.">
        <title>The Global Catalogue of Microorganisms (GCM) 10K type strain sequencing project: providing services to taxonomists for standard genome sequencing and annotation.</title>
        <authorList>
            <consortium name="The Broad Institute Genomics Platform"/>
            <consortium name="The Broad Institute Genome Sequencing Center for Infectious Disease"/>
            <person name="Wu L."/>
            <person name="Ma J."/>
        </authorList>
    </citation>
    <scope>NUCLEOTIDE SEQUENCE [LARGE SCALE GENOMIC DNA]</scope>
    <source>
        <strain evidence="12">CGMCC 4.7152</strain>
    </source>
</reference>
<keyword evidence="3 11" id="KW-0328">Glycosyltransferase</keyword>
<dbReference type="Pfam" id="PF00912">
    <property type="entry name" value="Transgly"/>
    <property type="match status" value="1"/>
</dbReference>
<keyword evidence="1" id="KW-0121">Carboxypeptidase</keyword>
<dbReference type="Gene3D" id="1.10.3810.10">
    <property type="entry name" value="Biosynthetic peptidoglycan transglycosylase-like"/>
    <property type="match status" value="1"/>
</dbReference>
<evidence type="ECO:0000256" key="1">
    <source>
        <dbReference type="ARBA" id="ARBA00022645"/>
    </source>
</evidence>
<dbReference type="InterPro" id="IPR012338">
    <property type="entry name" value="Beta-lactam/transpept-like"/>
</dbReference>
<dbReference type="InterPro" id="IPR036950">
    <property type="entry name" value="PBP_transglycosylase"/>
</dbReference>
<evidence type="ECO:0000313" key="12">
    <source>
        <dbReference type="Proteomes" id="UP001595912"/>
    </source>
</evidence>
<feature type="domain" description="Glycosyl transferase family 51" evidence="10">
    <location>
        <begin position="63"/>
        <end position="247"/>
    </location>
</feature>
<keyword evidence="12" id="KW-1185">Reference proteome</keyword>
<evidence type="ECO:0000256" key="8">
    <source>
        <dbReference type="ARBA" id="ARBA00049902"/>
    </source>
</evidence>
<gene>
    <name evidence="11" type="ORF">ACFPIJ_56655</name>
</gene>
<name>A0ABV9WFJ1_9ACTN</name>
<evidence type="ECO:0000259" key="9">
    <source>
        <dbReference type="Pfam" id="PF00905"/>
    </source>
</evidence>
<sequence length="688" mass="72377">MARLALCGVISGLVVAAGVLPLALIGGSTVNAGRDVWVNLPSNLAMPPPPQATYVYANDGRTLITTFYDENRKDVPLDQIAPVLQQAVVAAEDTRFYQHRGVDGRSVLRALVSNGRGGAQQGASTLTMQYVRNVLKNDPSLSPQQRVDAGADTPARKVREMRYATMLEQHLSKQDILKGYLNIAYFGAGAYGIYAASQTYFGKSALDLTLPEAALLAGLLQSPDGDNPISGDRTAALQRRAYTLDAMTKMGVISAADAAAAQAQELKINERDLPNNCVSVPPAHNDWGFFCDYFRQWWGSQPEFGATRAERDETLRTGGYTVVTSLDPGIQASTLNQSLSVYGYGSARSMPLAVVTPGSGRVLAMAVNRHYSLAPNPPQHPRYPNSVNQLIAGGGGVAGYQAGSTFKMFTMLAALDAGLPLNTRFNAPSRLATGWPGSGPGSCGGRWCPANESPSWMNGDRTMWNGFGRSVNTYFVWLEQQIGARRVVEMAQRLGITFRSGADAAMAAKADQWGSFTLGVASTTPLDLANAYAAVAAGGLYCQPLPVLSITDTNGRPVDAAAPKCRQVISADVAAAATDAARCPVSRSSAYNKCDGGTAENVSGILGGRPVAGKTGSSEYNSTETFVGFTPQIAAAGIAVNVDNPNDQVGSGVAGSVNAAVAQTIAAALRGQPVQAFQPPSRVRALGR</sequence>
<dbReference type="Proteomes" id="UP001595912">
    <property type="component" value="Unassembled WGS sequence"/>
</dbReference>
<keyword evidence="2" id="KW-0645">Protease</keyword>
<dbReference type="GO" id="GO:0016757">
    <property type="term" value="F:glycosyltransferase activity"/>
    <property type="evidence" value="ECO:0007669"/>
    <property type="project" value="UniProtKB-KW"/>
</dbReference>
<comment type="catalytic activity">
    <reaction evidence="7">
        <text>Preferential cleavage: (Ac)2-L-Lys-D-Ala-|-D-Ala. Also transpeptidation of peptidyl-alanyl moieties that are N-acyl substituents of D-alanine.</text>
        <dbReference type="EC" id="3.4.16.4"/>
    </reaction>
</comment>